<dbReference type="Gene3D" id="3.50.90.10">
    <property type="entry name" value="YerB-like"/>
    <property type="match status" value="1"/>
</dbReference>
<name>A0ABV9FHW0_9BACL</name>
<evidence type="ECO:0000313" key="5">
    <source>
        <dbReference type="EMBL" id="MFC4600350.1"/>
    </source>
</evidence>
<evidence type="ECO:0000259" key="3">
    <source>
        <dbReference type="Pfam" id="PF11258"/>
    </source>
</evidence>
<keyword evidence="2" id="KW-0732">Signal</keyword>
<evidence type="ECO:0000313" key="6">
    <source>
        <dbReference type="Proteomes" id="UP001596028"/>
    </source>
</evidence>
<dbReference type="SUPFAM" id="SSF159774">
    <property type="entry name" value="YerB-like"/>
    <property type="match status" value="1"/>
</dbReference>
<feature type="compositionally biased region" description="Low complexity" evidence="1">
    <location>
        <begin position="37"/>
        <end position="51"/>
    </location>
</feature>
<feature type="region of interest" description="Disordered" evidence="1">
    <location>
        <begin position="27"/>
        <end position="61"/>
    </location>
</feature>
<dbReference type="Pfam" id="PF11258">
    <property type="entry name" value="DUF3048"/>
    <property type="match status" value="1"/>
</dbReference>
<dbReference type="InterPro" id="IPR023158">
    <property type="entry name" value="YerB-like_sf"/>
</dbReference>
<reference evidence="6" key="1">
    <citation type="journal article" date="2019" name="Int. J. Syst. Evol. Microbiol.">
        <title>The Global Catalogue of Microorganisms (GCM) 10K type strain sequencing project: providing services to taxonomists for standard genome sequencing and annotation.</title>
        <authorList>
            <consortium name="The Broad Institute Genomics Platform"/>
            <consortium name="The Broad Institute Genome Sequencing Center for Infectious Disease"/>
            <person name="Wu L."/>
            <person name="Ma J."/>
        </authorList>
    </citation>
    <scope>NUCLEOTIDE SEQUENCE [LARGE SCALE GENOMIC DNA]</scope>
    <source>
        <strain evidence="6">CCUG 49571</strain>
    </source>
</reference>
<comment type="caution">
    <text evidence="5">The sequence shown here is derived from an EMBL/GenBank/DDBJ whole genome shotgun (WGS) entry which is preliminary data.</text>
</comment>
<proteinExistence type="predicted"/>
<dbReference type="InterPro" id="IPR035328">
    <property type="entry name" value="DUF3048_C"/>
</dbReference>
<gene>
    <name evidence="5" type="ORF">ACFO3S_19045</name>
</gene>
<feature type="domain" description="DUF3048" evidence="4">
    <location>
        <begin position="230"/>
        <end position="338"/>
    </location>
</feature>
<dbReference type="Pfam" id="PF17479">
    <property type="entry name" value="DUF3048_C"/>
    <property type="match status" value="1"/>
</dbReference>
<organism evidence="5 6">
    <name type="scientific">Cohnella hongkongensis</name>
    <dbReference type="NCBI Taxonomy" id="178337"/>
    <lineage>
        <taxon>Bacteria</taxon>
        <taxon>Bacillati</taxon>
        <taxon>Bacillota</taxon>
        <taxon>Bacilli</taxon>
        <taxon>Bacillales</taxon>
        <taxon>Paenibacillaceae</taxon>
        <taxon>Cohnella</taxon>
    </lineage>
</organism>
<dbReference type="EMBL" id="JBHSEP010000015">
    <property type="protein sequence ID" value="MFC4600350.1"/>
    <property type="molecule type" value="Genomic_DNA"/>
</dbReference>
<evidence type="ECO:0000259" key="4">
    <source>
        <dbReference type="Pfam" id="PF17479"/>
    </source>
</evidence>
<feature type="signal peptide" evidence="2">
    <location>
        <begin position="1"/>
        <end position="22"/>
    </location>
</feature>
<dbReference type="RefSeq" id="WP_378099346.1">
    <property type="nucleotide sequence ID" value="NZ_JBHSEP010000015.1"/>
</dbReference>
<dbReference type="Proteomes" id="UP001596028">
    <property type="component" value="Unassembled WGS sequence"/>
</dbReference>
<dbReference type="InterPro" id="IPR021416">
    <property type="entry name" value="DUF3048_N"/>
</dbReference>
<dbReference type="PROSITE" id="PS51257">
    <property type="entry name" value="PROKAR_LIPOPROTEIN"/>
    <property type="match status" value="1"/>
</dbReference>
<accession>A0ABV9FHW0</accession>
<feature type="domain" description="DUF3048" evidence="3">
    <location>
        <begin position="61"/>
        <end position="202"/>
    </location>
</feature>
<keyword evidence="6" id="KW-1185">Reference proteome</keyword>
<evidence type="ECO:0000256" key="2">
    <source>
        <dbReference type="SAM" id="SignalP"/>
    </source>
</evidence>
<sequence>MTQRMRIAIGLALAAAIVGLTACGGSKETKAPPVETPLPSASASGSPSDSPSPTPSFLAPLTGMPAEREVTNRPFSVMINNLAPARPQSGMTQADVVWELLAEGGITRFVAVFQSKEFTDPIGPIRSIRPYYIQVGEFYGGVLVHAGASNDGFAILQKQKKEHLDEITNAGAYFYRDKSRKMPHNVYSTLEQLRQGAEKRNYGSAANVPAMTFSDHPPALSAAEAAEKIDIKFLLSSYKVSYAYDGVSGLYKRSINDEPHMDKNNDEQLTAANLVVLSAKHDIQDDVGRLAVDLDRGGEAILFQQGKAIACQWERREGDVIRLVKDGQELPFVPGVTYYHVVPTSSPLDKHVTYQ</sequence>
<feature type="chain" id="PRO_5047028488" evidence="2">
    <location>
        <begin position="23"/>
        <end position="355"/>
    </location>
</feature>
<evidence type="ECO:0000256" key="1">
    <source>
        <dbReference type="SAM" id="MobiDB-lite"/>
    </source>
</evidence>
<protein>
    <submittedName>
        <fullName evidence="5">DUF3048 domain-containing protein</fullName>
    </submittedName>
</protein>